<reference evidence="7" key="1">
    <citation type="submission" date="2020-06" db="EMBL/GenBank/DDBJ databases">
        <authorList>
            <person name="Onetto C."/>
        </authorList>
    </citation>
    <scope>NUCLEOTIDE SEQUENCE</scope>
</reference>
<organism evidence="7 8">
    <name type="scientific">Aureobasidium vineae</name>
    <dbReference type="NCBI Taxonomy" id="2773715"/>
    <lineage>
        <taxon>Eukaryota</taxon>
        <taxon>Fungi</taxon>
        <taxon>Dikarya</taxon>
        <taxon>Ascomycota</taxon>
        <taxon>Pezizomycotina</taxon>
        <taxon>Dothideomycetes</taxon>
        <taxon>Dothideomycetidae</taxon>
        <taxon>Dothideales</taxon>
        <taxon>Saccotheciaceae</taxon>
        <taxon>Aureobasidium</taxon>
    </lineage>
</organism>
<dbReference type="SUPFAM" id="SSF103473">
    <property type="entry name" value="MFS general substrate transporter"/>
    <property type="match status" value="1"/>
</dbReference>
<dbReference type="Gene3D" id="1.20.1250.20">
    <property type="entry name" value="MFS general substrate transporter like domains"/>
    <property type="match status" value="1"/>
</dbReference>
<evidence type="ECO:0008006" key="9">
    <source>
        <dbReference type="Google" id="ProtNLM"/>
    </source>
</evidence>
<evidence type="ECO:0000256" key="5">
    <source>
        <dbReference type="ARBA" id="ARBA00023136"/>
    </source>
</evidence>
<dbReference type="GO" id="GO:0022857">
    <property type="term" value="F:transmembrane transporter activity"/>
    <property type="evidence" value="ECO:0007669"/>
    <property type="project" value="TreeGrafter"/>
</dbReference>
<feature type="transmembrane region" description="Helical" evidence="6">
    <location>
        <begin position="108"/>
        <end position="129"/>
    </location>
</feature>
<dbReference type="Proteomes" id="UP000716446">
    <property type="component" value="Unassembled WGS sequence"/>
</dbReference>
<accession>A0A9N8PEL7</accession>
<keyword evidence="4 6" id="KW-1133">Transmembrane helix</keyword>
<keyword evidence="3 6" id="KW-0812">Transmembrane</keyword>
<comment type="subcellular location">
    <subcellularLocation>
        <location evidence="1">Membrane</location>
        <topology evidence="1">Multi-pass membrane protein</topology>
    </subcellularLocation>
</comment>
<dbReference type="EMBL" id="CAIJEN010000014">
    <property type="protein sequence ID" value="CAD0092582.1"/>
    <property type="molecule type" value="Genomic_DNA"/>
</dbReference>
<gene>
    <name evidence="7" type="ORF">AWRI4619_LOCUS7372</name>
</gene>
<dbReference type="InterPro" id="IPR036259">
    <property type="entry name" value="MFS_trans_sf"/>
</dbReference>
<protein>
    <recommendedName>
        <fullName evidence="9">MFS general substrate transporter</fullName>
    </recommendedName>
</protein>
<evidence type="ECO:0000256" key="4">
    <source>
        <dbReference type="ARBA" id="ARBA00022989"/>
    </source>
</evidence>
<evidence type="ECO:0000256" key="1">
    <source>
        <dbReference type="ARBA" id="ARBA00004141"/>
    </source>
</evidence>
<evidence type="ECO:0000256" key="3">
    <source>
        <dbReference type="ARBA" id="ARBA00022692"/>
    </source>
</evidence>
<dbReference type="PANTHER" id="PTHR43791">
    <property type="entry name" value="PERMEASE-RELATED"/>
    <property type="match status" value="1"/>
</dbReference>
<feature type="transmembrane region" description="Helical" evidence="6">
    <location>
        <begin position="81"/>
        <end position="102"/>
    </location>
</feature>
<proteinExistence type="predicted"/>
<feature type="transmembrane region" description="Helical" evidence="6">
    <location>
        <begin position="236"/>
        <end position="254"/>
    </location>
</feature>
<feature type="transmembrane region" description="Helical" evidence="6">
    <location>
        <begin position="209"/>
        <end position="230"/>
    </location>
</feature>
<dbReference type="GO" id="GO:0016020">
    <property type="term" value="C:membrane"/>
    <property type="evidence" value="ECO:0007669"/>
    <property type="project" value="UniProtKB-SubCell"/>
</dbReference>
<sequence>MPDSLQHYTEAELKEIEMSLKRKADFTIMPINLAAAKLQGIMEDLNMSTTDFATAVSILFVGYLPFQIPSNLILSSITRPGAYICTATIIWGAISAATAAVTTYKSLLAVRVILGAVEAVFFPGVIYLLSSCNAFGGLIAAGILKLDGVHGIRGWRWLFIMDFAVWRLEREAGASEGNENIGTLKGFLLGLQDPKLYAIIFMNMMSQTLLLTAPPYVLAGIVYFGITWYSDRTNNMYRVIIVCICIACATYIIALSTLNTGARYTAMMLMPFSSVGPQLMLFYVLSENKKLDEGGEVALKAMKHGITQQQLQMGWRYEGL</sequence>
<name>A0A9N8PEL7_9PEZI</name>
<evidence type="ECO:0000256" key="2">
    <source>
        <dbReference type="ARBA" id="ARBA00022448"/>
    </source>
</evidence>
<dbReference type="PANTHER" id="PTHR43791:SF23">
    <property type="entry name" value="MAJOR FACILITATOR SUPERFAMILY (MFS) PROFILE DOMAIN-CONTAINING PROTEIN"/>
    <property type="match status" value="1"/>
</dbReference>
<evidence type="ECO:0000313" key="7">
    <source>
        <dbReference type="EMBL" id="CAD0092582.1"/>
    </source>
</evidence>
<dbReference type="AlphaFoldDB" id="A0A9N8PEL7"/>
<comment type="caution">
    <text evidence="7">The sequence shown here is derived from an EMBL/GenBank/DDBJ whole genome shotgun (WGS) entry which is preliminary data.</text>
</comment>
<keyword evidence="5 6" id="KW-0472">Membrane</keyword>
<evidence type="ECO:0000256" key="6">
    <source>
        <dbReference type="SAM" id="Phobius"/>
    </source>
</evidence>
<keyword evidence="2" id="KW-0813">Transport</keyword>
<keyword evidence="8" id="KW-1185">Reference proteome</keyword>
<feature type="transmembrane region" description="Helical" evidence="6">
    <location>
        <begin position="52"/>
        <end position="74"/>
    </location>
</feature>
<evidence type="ECO:0000313" key="8">
    <source>
        <dbReference type="Proteomes" id="UP000716446"/>
    </source>
</evidence>